<comment type="caution">
    <text evidence="9">The sequence shown here is derived from an EMBL/GenBank/DDBJ whole genome shotgun (WGS) entry which is preliminary data.</text>
</comment>
<feature type="binding site" evidence="7">
    <location>
        <position position="314"/>
    </location>
    <ligand>
        <name>3-phosphoshikimate</name>
        <dbReference type="ChEBI" id="CHEBI:145989"/>
    </ligand>
</feature>
<proteinExistence type="inferred from homology"/>
<feature type="binding site" evidence="7">
    <location>
        <position position="169"/>
    </location>
    <ligand>
        <name>3-phosphoshikimate</name>
        <dbReference type="ChEBI" id="CHEBI:145989"/>
    </ligand>
</feature>
<feature type="binding site" evidence="7">
    <location>
        <position position="96"/>
    </location>
    <ligand>
        <name>phosphoenolpyruvate</name>
        <dbReference type="ChEBI" id="CHEBI:58702"/>
    </ligand>
</feature>
<evidence type="ECO:0000256" key="7">
    <source>
        <dbReference type="HAMAP-Rule" id="MF_00210"/>
    </source>
</evidence>
<dbReference type="FunCoup" id="A0A2S8SRQ7">
    <property type="interactions" value="349"/>
</dbReference>
<evidence type="ECO:0000256" key="1">
    <source>
        <dbReference type="ARBA" id="ARBA00004811"/>
    </source>
</evidence>
<feature type="binding site" evidence="7">
    <location>
        <position position="341"/>
    </location>
    <ligand>
        <name>3-phosphoshikimate</name>
        <dbReference type="ChEBI" id="CHEBI:145989"/>
    </ligand>
</feature>
<feature type="binding site" evidence="7">
    <location>
        <position position="124"/>
    </location>
    <ligand>
        <name>phosphoenolpyruvate</name>
        <dbReference type="ChEBI" id="CHEBI:58702"/>
    </ligand>
</feature>
<dbReference type="GO" id="GO:0005737">
    <property type="term" value="C:cytoplasm"/>
    <property type="evidence" value="ECO:0007669"/>
    <property type="project" value="UniProtKB-SubCell"/>
</dbReference>
<dbReference type="GO" id="GO:0009073">
    <property type="term" value="P:aromatic amino acid family biosynthetic process"/>
    <property type="evidence" value="ECO:0007669"/>
    <property type="project" value="UniProtKB-KW"/>
</dbReference>
<evidence type="ECO:0000256" key="2">
    <source>
        <dbReference type="ARBA" id="ARBA00009948"/>
    </source>
</evidence>
<feature type="binding site" evidence="7">
    <location>
        <position position="170"/>
    </location>
    <ligand>
        <name>3-phosphoshikimate</name>
        <dbReference type="ChEBI" id="CHEBI:145989"/>
    </ligand>
</feature>
<feature type="domain" description="Enolpyruvate transferase" evidence="8">
    <location>
        <begin position="11"/>
        <end position="421"/>
    </location>
</feature>
<evidence type="ECO:0000313" key="9">
    <source>
        <dbReference type="EMBL" id="PQV63493.1"/>
    </source>
</evidence>
<keyword evidence="4 7" id="KW-0808">Transferase</keyword>
<feature type="binding site" evidence="7">
    <location>
        <position position="196"/>
    </location>
    <ligand>
        <name>3-phosphoshikimate</name>
        <dbReference type="ChEBI" id="CHEBI:145989"/>
    </ligand>
</feature>
<comment type="similarity">
    <text evidence="2 7">Belongs to the EPSP synthase family.</text>
</comment>
<dbReference type="SUPFAM" id="SSF55205">
    <property type="entry name" value="EPT/RTPC-like"/>
    <property type="match status" value="1"/>
</dbReference>
<dbReference type="EC" id="2.5.1.19" evidence="7"/>
<feature type="binding site" evidence="7">
    <location>
        <position position="23"/>
    </location>
    <ligand>
        <name>phosphoenolpyruvate</name>
        <dbReference type="ChEBI" id="CHEBI:58702"/>
    </ligand>
</feature>
<evidence type="ECO:0000256" key="6">
    <source>
        <dbReference type="ARBA" id="ARBA00044633"/>
    </source>
</evidence>
<keyword evidence="7" id="KW-0963">Cytoplasm</keyword>
<dbReference type="Pfam" id="PF00275">
    <property type="entry name" value="EPSP_synthase"/>
    <property type="match status" value="1"/>
</dbReference>
<dbReference type="AlphaFoldDB" id="A0A2S8SRQ7"/>
<feature type="binding site" evidence="7">
    <location>
        <position position="23"/>
    </location>
    <ligand>
        <name>3-phosphoshikimate</name>
        <dbReference type="ChEBI" id="CHEBI:145989"/>
    </ligand>
</feature>
<reference evidence="9 10" key="1">
    <citation type="journal article" date="2018" name="Syst. Appl. Microbiol.">
        <title>Abditibacterium utsteinense sp. nov., the first cultivated member of candidate phylum FBP, isolated from ice-free Antarctic soil samples.</title>
        <authorList>
            <person name="Tahon G."/>
            <person name="Tytgat B."/>
            <person name="Lebbe L."/>
            <person name="Carlier A."/>
            <person name="Willems A."/>
        </authorList>
    </citation>
    <scope>NUCLEOTIDE SEQUENCE [LARGE SCALE GENOMIC DNA]</scope>
    <source>
        <strain evidence="9 10">LMG 29911</strain>
    </source>
</reference>
<dbReference type="GO" id="GO:0003866">
    <property type="term" value="F:3-phosphoshikimate 1-carboxyvinyltransferase activity"/>
    <property type="evidence" value="ECO:0007669"/>
    <property type="project" value="UniProtKB-UniRule"/>
</dbReference>
<dbReference type="GO" id="GO:0009423">
    <property type="term" value="P:chorismate biosynthetic process"/>
    <property type="evidence" value="ECO:0007669"/>
    <property type="project" value="UniProtKB-UniRule"/>
</dbReference>
<comment type="subunit">
    <text evidence="7">Monomer.</text>
</comment>
<protein>
    <recommendedName>
        <fullName evidence="7">3-phosphoshikimate 1-carboxyvinyltransferase</fullName>
        <ecNumber evidence="7">2.5.1.19</ecNumber>
    </recommendedName>
    <alternativeName>
        <fullName evidence="7">5-enolpyruvylshikimate-3-phosphate synthase</fullName>
        <shortName evidence="7">EPSP synthase</shortName>
        <shortName evidence="7">EPSPS</shortName>
    </alternativeName>
</protein>
<dbReference type="InterPro" id="IPR036968">
    <property type="entry name" value="Enolpyruvate_Tfrase_sf"/>
</dbReference>
<feature type="binding site" evidence="7">
    <location>
        <position position="345"/>
    </location>
    <ligand>
        <name>phosphoenolpyruvate</name>
        <dbReference type="ChEBI" id="CHEBI:58702"/>
    </ligand>
</feature>
<dbReference type="NCBIfam" id="TIGR01356">
    <property type="entry name" value="aroA"/>
    <property type="match status" value="1"/>
</dbReference>
<feature type="binding site" evidence="7">
    <location>
        <position position="28"/>
    </location>
    <ligand>
        <name>3-phosphoshikimate</name>
        <dbReference type="ChEBI" id="CHEBI:145989"/>
    </ligand>
</feature>
<dbReference type="HAMAP" id="MF_00210">
    <property type="entry name" value="EPSP_synth"/>
    <property type="match status" value="1"/>
</dbReference>
<keyword evidence="5 7" id="KW-0057">Aromatic amino acid biosynthesis</keyword>
<dbReference type="InterPro" id="IPR006264">
    <property type="entry name" value="EPSP_synthase"/>
</dbReference>
<comment type="caution">
    <text evidence="7">Lacks conserved residue(s) required for the propagation of feature annotation.</text>
</comment>
<keyword evidence="3 7" id="KW-0028">Amino-acid biosynthesis</keyword>
<sequence>MSALPIHPVSHPIEGTIRVPGSKSITNRALLLAALCDGPSKLEGALFSDDTRYMEAALNQLGVAVRGDEKAATYEIEGRGGTFPNPEAELFLGNAGTATRFLTAALCLGNGTYFVDGIPRMRQRPIGDLLGALRTLGAEILSHNDCVPLEIRARGLQGGAVSIRGDASSQFLSALLLVAPKTRDGLEISIDGPLFSKPYVEMTLQMLRQWGAAAQHEELQRFHVPGNQSLRAQNYIVEPDASSASYFFAAAAVTGGKIRVKNLGKNALQGDVEFVDVLQKMGCTIKKAENYIEVKGPEGGKLHGVCVDMNAISDCVPTLAAIAPFADAPVEISNVAHIRGKETDRIAALAKELGRLGAKVDEKPDGLTIFPAKKLKRAAIKTYDDHRMAMSFAITALRSPGIEIRDPGCVAKTFPDFFERLEKLCQKAR</sequence>
<dbReference type="OrthoDB" id="9809920at2"/>
<feature type="active site" description="Proton acceptor" evidence="7">
    <location>
        <position position="314"/>
    </location>
</feature>
<dbReference type="PROSITE" id="PS00104">
    <property type="entry name" value="EPSP_SYNTHASE_1"/>
    <property type="match status" value="1"/>
</dbReference>
<comment type="subcellular location">
    <subcellularLocation>
        <location evidence="7">Cytoplasm</location>
    </subcellularLocation>
</comment>
<dbReference type="PANTHER" id="PTHR21090:SF5">
    <property type="entry name" value="PENTAFUNCTIONAL AROM POLYPEPTIDE"/>
    <property type="match status" value="1"/>
</dbReference>
<organism evidence="9 10">
    <name type="scientific">Abditibacterium utsteinense</name>
    <dbReference type="NCBI Taxonomy" id="1960156"/>
    <lineage>
        <taxon>Bacteria</taxon>
        <taxon>Pseudomonadati</taxon>
        <taxon>Abditibacteriota</taxon>
        <taxon>Abditibacteriia</taxon>
        <taxon>Abditibacteriales</taxon>
        <taxon>Abditibacteriaceae</taxon>
        <taxon>Abditibacterium</taxon>
    </lineage>
</organism>
<dbReference type="InterPro" id="IPR001986">
    <property type="entry name" value="Enolpyruvate_Tfrase_dom"/>
</dbReference>
<dbReference type="PANTHER" id="PTHR21090">
    <property type="entry name" value="AROM/DEHYDROQUINATE SYNTHASE"/>
    <property type="match status" value="1"/>
</dbReference>
<name>A0A2S8SRQ7_9BACT</name>
<dbReference type="InterPro" id="IPR023193">
    <property type="entry name" value="EPSP_synthase_CS"/>
</dbReference>
<dbReference type="PIRSF" id="PIRSF000505">
    <property type="entry name" value="EPSPS"/>
    <property type="match status" value="1"/>
</dbReference>
<comment type="function">
    <text evidence="7">Catalyzes the transfer of the enolpyruvyl moiety of phosphoenolpyruvate (PEP) to the 5-hydroxyl of shikimate-3-phosphate (S3P) to produce enolpyruvyl shikimate-3-phosphate and inorganic phosphate.</text>
</comment>
<evidence type="ECO:0000256" key="3">
    <source>
        <dbReference type="ARBA" id="ARBA00022605"/>
    </source>
</evidence>
<dbReference type="PROSITE" id="PS00885">
    <property type="entry name" value="EPSP_SYNTHASE_2"/>
    <property type="match status" value="1"/>
</dbReference>
<keyword evidence="10" id="KW-1185">Reference proteome</keyword>
<feature type="binding site" evidence="7">
    <location>
        <position position="387"/>
    </location>
    <ligand>
        <name>phosphoenolpyruvate</name>
        <dbReference type="ChEBI" id="CHEBI:58702"/>
    </ligand>
</feature>
<evidence type="ECO:0000259" key="8">
    <source>
        <dbReference type="Pfam" id="PF00275"/>
    </source>
</evidence>
<comment type="catalytic activity">
    <reaction evidence="6">
        <text>3-phosphoshikimate + phosphoenolpyruvate = 5-O-(1-carboxyvinyl)-3-phosphoshikimate + phosphate</text>
        <dbReference type="Rhea" id="RHEA:21256"/>
        <dbReference type="ChEBI" id="CHEBI:43474"/>
        <dbReference type="ChEBI" id="CHEBI:57701"/>
        <dbReference type="ChEBI" id="CHEBI:58702"/>
        <dbReference type="ChEBI" id="CHEBI:145989"/>
        <dbReference type="EC" id="2.5.1.19"/>
    </reaction>
    <physiologicalReaction direction="left-to-right" evidence="6">
        <dbReference type="Rhea" id="RHEA:21257"/>
    </physiologicalReaction>
</comment>
<dbReference type="UniPathway" id="UPA00053">
    <property type="reaction ID" value="UER00089"/>
</dbReference>
<dbReference type="InParanoid" id="A0A2S8SRQ7"/>
<dbReference type="Gene3D" id="3.65.10.10">
    <property type="entry name" value="Enolpyruvate transferase domain"/>
    <property type="match status" value="2"/>
</dbReference>
<accession>A0A2S8SRQ7</accession>
<evidence type="ECO:0000313" key="10">
    <source>
        <dbReference type="Proteomes" id="UP000237684"/>
    </source>
</evidence>
<dbReference type="Proteomes" id="UP000237684">
    <property type="component" value="Unassembled WGS sequence"/>
</dbReference>
<dbReference type="EMBL" id="NIGF01000011">
    <property type="protein sequence ID" value="PQV63493.1"/>
    <property type="molecule type" value="Genomic_DNA"/>
</dbReference>
<dbReference type="CDD" id="cd01556">
    <property type="entry name" value="EPSP_synthase"/>
    <property type="match status" value="1"/>
</dbReference>
<gene>
    <name evidence="7" type="primary">aroA</name>
    <name evidence="9" type="ORF">B1R32_11154</name>
</gene>
<feature type="binding site" evidence="7">
    <location>
        <position position="24"/>
    </location>
    <ligand>
        <name>3-phosphoshikimate</name>
        <dbReference type="ChEBI" id="CHEBI:145989"/>
    </ligand>
</feature>
<evidence type="ECO:0000256" key="4">
    <source>
        <dbReference type="ARBA" id="ARBA00022679"/>
    </source>
</evidence>
<dbReference type="GO" id="GO:0008652">
    <property type="term" value="P:amino acid biosynthetic process"/>
    <property type="evidence" value="ECO:0007669"/>
    <property type="project" value="UniProtKB-KW"/>
</dbReference>
<feature type="binding site" evidence="7">
    <location>
        <position position="168"/>
    </location>
    <ligand>
        <name>3-phosphoshikimate</name>
        <dbReference type="ChEBI" id="CHEBI:145989"/>
    </ligand>
</feature>
<dbReference type="RefSeq" id="WP_106380377.1">
    <property type="nucleotide sequence ID" value="NZ_NIGF01000011.1"/>
</dbReference>
<feature type="binding site" evidence="7">
    <location>
        <position position="170"/>
    </location>
    <ligand>
        <name>phosphoenolpyruvate</name>
        <dbReference type="ChEBI" id="CHEBI:58702"/>
    </ligand>
</feature>
<comment type="pathway">
    <text evidence="1 7">Metabolic intermediate biosynthesis; chorismate biosynthesis; chorismate from D-erythrose 4-phosphate and phosphoenolpyruvate: step 6/7.</text>
</comment>
<feature type="binding site" evidence="7">
    <location>
        <position position="412"/>
    </location>
    <ligand>
        <name>phosphoenolpyruvate</name>
        <dbReference type="ChEBI" id="CHEBI:58702"/>
    </ligand>
</feature>
<dbReference type="InterPro" id="IPR013792">
    <property type="entry name" value="RNA3'P_cycl/enolpyr_Trfase_a/b"/>
</dbReference>
<evidence type="ECO:0000256" key="5">
    <source>
        <dbReference type="ARBA" id="ARBA00023141"/>
    </source>
</evidence>